<keyword evidence="3" id="KW-1185">Reference proteome</keyword>
<dbReference type="PANTHER" id="PTHR37314">
    <property type="entry name" value="SLR0142 PROTEIN"/>
    <property type="match status" value="1"/>
</dbReference>
<dbReference type="Pfam" id="PF06912">
    <property type="entry name" value="DUF1275"/>
    <property type="match status" value="1"/>
</dbReference>
<evidence type="ECO:0000313" key="2">
    <source>
        <dbReference type="EMBL" id="MCF3948242.1"/>
    </source>
</evidence>
<dbReference type="InterPro" id="IPR010699">
    <property type="entry name" value="DUF1275"/>
</dbReference>
<protein>
    <submittedName>
        <fullName evidence="2">DUF1275 domain-containing protein</fullName>
    </submittedName>
</protein>
<dbReference type="Proteomes" id="UP001521209">
    <property type="component" value="Unassembled WGS sequence"/>
</dbReference>
<keyword evidence="1" id="KW-0472">Membrane</keyword>
<dbReference type="RefSeq" id="WP_235705524.1">
    <property type="nucleotide sequence ID" value="NZ_JAKGBZ010000043.1"/>
</dbReference>
<feature type="transmembrane region" description="Helical" evidence="1">
    <location>
        <begin position="29"/>
        <end position="54"/>
    </location>
</feature>
<feature type="transmembrane region" description="Helical" evidence="1">
    <location>
        <begin position="66"/>
        <end position="83"/>
    </location>
</feature>
<accession>A0ABS9DZR0</accession>
<gene>
    <name evidence="2" type="ORF">L2A60_16325</name>
</gene>
<reference evidence="2 3" key="1">
    <citation type="submission" date="2022-01" db="EMBL/GenBank/DDBJ databases">
        <authorList>
            <person name="Won M."/>
            <person name="Kim S.-J."/>
            <person name="Kwon S.-W."/>
        </authorList>
    </citation>
    <scope>NUCLEOTIDE SEQUENCE [LARGE SCALE GENOMIC DNA]</scope>
    <source>
        <strain evidence="2 3">KCTC 23505</strain>
    </source>
</reference>
<organism evidence="2 3">
    <name type="scientific">Acidiphilium iwatense</name>
    <dbReference type="NCBI Taxonomy" id="768198"/>
    <lineage>
        <taxon>Bacteria</taxon>
        <taxon>Pseudomonadati</taxon>
        <taxon>Pseudomonadota</taxon>
        <taxon>Alphaproteobacteria</taxon>
        <taxon>Acetobacterales</taxon>
        <taxon>Acidocellaceae</taxon>
        <taxon>Acidiphilium</taxon>
    </lineage>
</organism>
<name>A0ABS9DZR0_9PROT</name>
<proteinExistence type="predicted"/>
<evidence type="ECO:0000313" key="3">
    <source>
        <dbReference type="Proteomes" id="UP001521209"/>
    </source>
</evidence>
<keyword evidence="1" id="KW-0812">Transmembrane</keyword>
<sequence length="221" mass="22294">MADKANAPGVTPADRVVSLLGFASGSADVFAFIKFHGVFTSAMTGNTALLGLAVGQGHVLAAVRSLVALVGFSLGVVAGTALYDAGAKRSVRRLLVVEVARLAVVALLWAVLAHPVFRAPLFVLIVIAAAAMGVQSVVARAVDLPGITTVVFTTTLTMIMMGLTRVALRPGSVQPITMRQFGVLGWYAAGAAVSGFLAMALPDAIALPALAAAGGALAAMG</sequence>
<feature type="transmembrane region" description="Helical" evidence="1">
    <location>
        <begin position="95"/>
        <end position="112"/>
    </location>
</feature>
<evidence type="ECO:0000256" key="1">
    <source>
        <dbReference type="SAM" id="Phobius"/>
    </source>
</evidence>
<comment type="caution">
    <text evidence="2">The sequence shown here is derived from an EMBL/GenBank/DDBJ whole genome shotgun (WGS) entry which is preliminary data.</text>
</comment>
<feature type="transmembrane region" description="Helical" evidence="1">
    <location>
        <begin position="119"/>
        <end position="138"/>
    </location>
</feature>
<keyword evidence="1" id="KW-1133">Transmembrane helix</keyword>
<feature type="transmembrane region" description="Helical" evidence="1">
    <location>
        <begin position="144"/>
        <end position="168"/>
    </location>
</feature>
<dbReference type="PANTHER" id="PTHR37314:SF4">
    <property type="entry name" value="UPF0700 TRANSMEMBRANE PROTEIN YOAK"/>
    <property type="match status" value="1"/>
</dbReference>
<dbReference type="EMBL" id="JAKGBZ010000043">
    <property type="protein sequence ID" value="MCF3948242.1"/>
    <property type="molecule type" value="Genomic_DNA"/>
</dbReference>
<feature type="transmembrane region" description="Helical" evidence="1">
    <location>
        <begin position="180"/>
        <end position="198"/>
    </location>
</feature>